<dbReference type="AlphaFoldDB" id="A0A316G3I0"/>
<dbReference type="Gene3D" id="1.20.1440.120">
    <property type="entry name" value="Recombination protein O, C-terminal domain"/>
    <property type="match status" value="1"/>
</dbReference>
<dbReference type="SUPFAM" id="SSF57863">
    <property type="entry name" value="ArfGap/RecO-like zinc finger"/>
    <property type="match status" value="1"/>
</dbReference>
<evidence type="ECO:0000256" key="2">
    <source>
        <dbReference type="ARBA" id="ARBA00007452"/>
    </source>
</evidence>
<dbReference type="GO" id="GO:0006302">
    <property type="term" value="P:double-strand break repair"/>
    <property type="evidence" value="ECO:0007669"/>
    <property type="project" value="TreeGrafter"/>
</dbReference>
<sequence length="260" mass="29175">MTSERTAIPLIVLHSRPYSDSSLIIETFSEHQGRIPVLSKGARRTGKQSLRAQLQMGVLIEACVTGRGEIKSLVRPEVIESTAGFYGESFAMASYISELLIKLTHPGDPHPSLFSKILNCFKAISTRQNTLLSIRLFEQCLLTEMGVNVDYEQDVNGNAIDANEFYRLTPFYGFECVAMDDKNVESRSSHVPLKGEALLAISRQYLSDAAVLSTVKYINRRLIDAQLGTTKLNSRELWLKWHGRYQQTQKASLSMQNNKA</sequence>
<evidence type="ECO:0000259" key="9">
    <source>
        <dbReference type="Pfam" id="PF11967"/>
    </source>
</evidence>
<dbReference type="GO" id="GO:0006310">
    <property type="term" value="P:DNA recombination"/>
    <property type="evidence" value="ECO:0007669"/>
    <property type="project" value="UniProtKB-UniRule"/>
</dbReference>
<comment type="similarity">
    <text evidence="2 8">Belongs to the RecO family.</text>
</comment>
<keyword evidence="4 8" id="KW-0227">DNA damage</keyword>
<evidence type="ECO:0000313" key="10">
    <source>
        <dbReference type="EMBL" id="PWK54476.1"/>
    </source>
</evidence>
<dbReference type="Pfam" id="PF11967">
    <property type="entry name" value="RecO_N"/>
    <property type="match status" value="1"/>
</dbReference>
<evidence type="ECO:0000313" key="11">
    <source>
        <dbReference type="Proteomes" id="UP000245790"/>
    </source>
</evidence>
<dbReference type="PANTHER" id="PTHR33991">
    <property type="entry name" value="DNA REPAIR PROTEIN RECO"/>
    <property type="match status" value="1"/>
</dbReference>
<dbReference type="OrthoDB" id="9804792at2"/>
<evidence type="ECO:0000256" key="1">
    <source>
        <dbReference type="ARBA" id="ARBA00003065"/>
    </source>
</evidence>
<dbReference type="Proteomes" id="UP000245790">
    <property type="component" value="Unassembled WGS sequence"/>
</dbReference>
<dbReference type="InterPro" id="IPR022572">
    <property type="entry name" value="DNA_rep/recomb_RecO_N"/>
</dbReference>
<keyword evidence="11" id="KW-1185">Reference proteome</keyword>
<dbReference type="InterPro" id="IPR037278">
    <property type="entry name" value="ARFGAP/RecO"/>
</dbReference>
<dbReference type="Pfam" id="PF02565">
    <property type="entry name" value="RecO_C"/>
    <property type="match status" value="1"/>
</dbReference>
<protein>
    <recommendedName>
        <fullName evidence="3 8">DNA repair protein RecO</fullName>
    </recommendedName>
    <alternativeName>
        <fullName evidence="7 8">Recombination protein O</fullName>
    </alternativeName>
</protein>
<keyword evidence="6 8" id="KW-0234">DNA repair</keyword>
<dbReference type="PANTHER" id="PTHR33991:SF1">
    <property type="entry name" value="DNA REPAIR PROTEIN RECO"/>
    <property type="match status" value="1"/>
</dbReference>
<evidence type="ECO:0000256" key="4">
    <source>
        <dbReference type="ARBA" id="ARBA00022763"/>
    </source>
</evidence>
<comment type="function">
    <text evidence="1 8">Involved in DNA repair and RecF pathway recombination.</text>
</comment>
<evidence type="ECO:0000256" key="5">
    <source>
        <dbReference type="ARBA" id="ARBA00023172"/>
    </source>
</evidence>
<dbReference type="HAMAP" id="MF_00201">
    <property type="entry name" value="RecO"/>
    <property type="match status" value="1"/>
</dbReference>
<dbReference type="Gene3D" id="2.40.50.140">
    <property type="entry name" value="Nucleic acid-binding proteins"/>
    <property type="match status" value="1"/>
</dbReference>
<accession>A0A316G3I0</accession>
<dbReference type="InterPro" id="IPR042242">
    <property type="entry name" value="RecO_C"/>
</dbReference>
<evidence type="ECO:0000256" key="8">
    <source>
        <dbReference type="HAMAP-Rule" id="MF_00201"/>
    </source>
</evidence>
<dbReference type="RefSeq" id="WP_109761590.1">
    <property type="nucleotide sequence ID" value="NZ_QGGU01000001.1"/>
</dbReference>
<keyword evidence="5 8" id="KW-0233">DNA recombination</keyword>
<dbReference type="GO" id="GO:0043590">
    <property type="term" value="C:bacterial nucleoid"/>
    <property type="evidence" value="ECO:0007669"/>
    <property type="project" value="TreeGrafter"/>
</dbReference>
<reference evidence="10 11" key="1">
    <citation type="submission" date="2018-05" db="EMBL/GenBank/DDBJ databases">
        <title>Genomic Encyclopedia of Type Strains, Phase IV (KMG-IV): sequencing the most valuable type-strain genomes for metagenomic binning, comparative biology and taxonomic classification.</title>
        <authorList>
            <person name="Goeker M."/>
        </authorList>
    </citation>
    <scope>NUCLEOTIDE SEQUENCE [LARGE SCALE GENOMIC DNA]</scope>
    <source>
        <strain evidence="10 11">DSM 25350</strain>
    </source>
</reference>
<proteinExistence type="inferred from homology"/>
<evidence type="ECO:0000256" key="6">
    <source>
        <dbReference type="ARBA" id="ARBA00023204"/>
    </source>
</evidence>
<dbReference type="NCBIfam" id="TIGR00613">
    <property type="entry name" value="reco"/>
    <property type="match status" value="1"/>
</dbReference>
<comment type="caution">
    <text evidence="10">The sequence shown here is derived from an EMBL/GenBank/DDBJ whole genome shotgun (WGS) entry which is preliminary data.</text>
</comment>
<feature type="domain" description="DNA replication/recombination mediator RecO N-terminal" evidence="9">
    <location>
        <begin position="11"/>
        <end position="81"/>
    </location>
</feature>
<evidence type="ECO:0000256" key="3">
    <source>
        <dbReference type="ARBA" id="ARBA00021310"/>
    </source>
</evidence>
<organism evidence="10 11">
    <name type="scientific">Pleionea mediterranea</name>
    <dbReference type="NCBI Taxonomy" id="523701"/>
    <lineage>
        <taxon>Bacteria</taxon>
        <taxon>Pseudomonadati</taxon>
        <taxon>Pseudomonadota</taxon>
        <taxon>Gammaproteobacteria</taxon>
        <taxon>Oceanospirillales</taxon>
        <taxon>Pleioneaceae</taxon>
        <taxon>Pleionea</taxon>
    </lineage>
</organism>
<dbReference type="EMBL" id="QGGU01000001">
    <property type="protein sequence ID" value="PWK54476.1"/>
    <property type="molecule type" value="Genomic_DNA"/>
</dbReference>
<name>A0A316G3I0_9GAMM</name>
<dbReference type="InterPro" id="IPR003717">
    <property type="entry name" value="RecO"/>
</dbReference>
<evidence type="ECO:0000256" key="7">
    <source>
        <dbReference type="ARBA" id="ARBA00033409"/>
    </source>
</evidence>
<dbReference type="InterPro" id="IPR012340">
    <property type="entry name" value="NA-bd_OB-fold"/>
</dbReference>
<dbReference type="SUPFAM" id="SSF50249">
    <property type="entry name" value="Nucleic acid-binding proteins"/>
    <property type="match status" value="1"/>
</dbReference>
<gene>
    <name evidence="8" type="primary">recO</name>
    <name evidence="10" type="ORF">C8D97_101324</name>
</gene>